<organism evidence="1 2">
    <name type="scientific">Ilex paraguariensis</name>
    <name type="common">yerba mate</name>
    <dbReference type="NCBI Taxonomy" id="185542"/>
    <lineage>
        <taxon>Eukaryota</taxon>
        <taxon>Viridiplantae</taxon>
        <taxon>Streptophyta</taxon>
        <taxon>Embryophyta</taxon>
        <taxon>Tracheophyta</taxon>
        <taxon>Spermatophyta</taxon>
        <taxon>Magnoliopsida</taxon>
        <taxon>eudicotyledons</taxon>
        <taxon>Gunneridae</taxon>
        <taxon>Pentapetalae</taxon>
        <taxon>asterids</taxon>
        <taxon>campanulids</taxon>
        <taxon>Aquifoliales</taxon>
        <taxon>Aquifoliaceae</taxon>
        <taxon>Ilex</taxon>
    </lineage>
</organism>
<dbReference type="AlphaFoldDB" id="A0ABC8T8Q8"/>
<protein>
    <submittedName>
        <fullName evidence="1">Uncharacterized protein</fullName>
    </submittedName>
</protein>
<reference evidence="1 2" key="1">
    <citation type="submission" date="2024-02" db="EMBL/GenBank/DDBJ databases">
        <authorList>
            <person name="Vignale AGUSTIN F."/>
            <person name="Sosa J E."/>
            <person name="Modenutti C."/>
        </authorList>
    </citation>
    <scope>NUCLEOTIDE SEQUENCE [LARGE SCALE GENOMIC DNA]</scope>
</reference>
<dbReference type="PANTHER" id="PTHR46483:SF1">
    <property type="entry name" value="PHOSPHOLIPASE A1 PLIP1, CHLOROPLASTIC"/>
    <property type="match status" value="1"/>
</dbReference>
<proteinExistence type="predicted"/>
<sequence>MLFWFQNNSTNLYSYTPPYLERESVSLIWVLLCRLSRVVNMACNSLSISSSPMTTPTKEVLQEHDRLRRSFSGKDIGEQARIRRSHSDNHLCYSINPIHASTTEPKLKTSRSMGIFNFQFSGSIIPNSLRSFLFDPDTREEMNIVEKAVESDEEAMEMEKKRANWIERLMQIRSHWRQRQQEDNIDAHGEGNEECDGDVDGCEVDYSDDEEEGKMSLDRETFSRLLSRVSWSDTKLFSQLAFLCNMAYVIPEIEVCFDCCIIPCSRVAWIFFSEAQPKK</sequence>
<gene>
    <name evidence="1" type="ORF">ILEXP_LOCUS34960</name>
</gene>
<evidence type="ECO:0000313" key="2">
    <source>
        <dbReference type="Proteomes" id="UP001642360"/>
    </source>
</evidence>
<name>A0ABC8T8Q8_9AQUA</name>
<dbReference type="EMBL" id="CAUOFW020004458">
    <property type="protein sequence ID" value="CAK9165788.1"/>
    <property type="molecule type" value="Genomic_DNA"/>
</dbReference>
<dbReference type="InterPro" id="IPR043367">
    <property type="entry name" value="PLIP1/2/3"/>
</dbReference>
<keyword evidence="2" id="KW-1185">Reference proteome</keyword>
<accession>A0ABC8T8Q8</accession>
<dbReference type="PANTHER" id="PTHR46483">
    <property type="entry name" value="PHOSPHOLIPASE A1 PLIP2, CHLOROPLASTIC"/>
    <property type="match status" value="1"/>
</dbReference>
<evidence type="ECO:0000313" key="1">
    <source>
        <dbReference type="EMBL" id="CAK9165788.1"/>
    </source>
</evidence>
<comment type="caution">
    <text evidence="1">The sequence shown here is derived from an EMBL/GenBank/DDBJ whole genome shotgun (WGS) entry which is preliminary data.</text>
</comment>
<dbReference type="Proteomes" id="UP001642360">
    <property type="component" value="Unassembled WGS sequence"/>
</dbReference>